<keyword evidence="3 5" id="KW-1133">Transmembrane helix</keyword>
<name>A0A944MCY5_9GAMM</name>
<dbReference type="InterPro" id="IPR004710">
    <property type="entry name" value="Bilac:Na_transpt"/>
</dbReference>
<dbReference type="InterPro" id="IPR038770">
    <property type="entry name" value="Na+/solute_symporter_sf"/>
</dbReference>
<comment type="subcellular location">
    <subcellularLocation>
        <location evidence="1">Membrane</location>
        <topology evidence="1">Multi-pass membrane protein</topology>
    </subcellularLocation>
</comment>
<keyword evidence="2 5" id="KW-0812">Transmembrane</keyword>
<comment type="caution">
    <text evidence="6">The sequence shown here is derived from an EMBL/GenBank/DDBJ whole genome shotgun (WGS) entry which is preliminary data.</text>
</comment>
<evidence type="ECO:0000313" key="6">
    <source>
        <dbReference type="EMBL" id="MBT2990384.1"/>
    </source>
</evidence>
<evidence type="ECO:0000256" key="1">
    <source>
        <dbReference type="ARBA" id="ARBA00004141"/>
    </source>
</evidence>
<evidence type="ECO:0000256" key="5">
    <source>
        <dbReference type="SAM" id="Phobius"/>
    </source>
</evidence>
<evidence type="ECO:0000256" key="4">
    <source>
        <dbReference type="ARBA" id="ARBA00023136"/>
    </source>
</evidence>
<evidence type="ECO:0000256" key="3">
    <source>
        <dbReference type="ARBA" id="ARBA00022989"/>
    </source>
</evidence>
<accession>A0A944MCY5</accession>
<feature type="transmembrane region" description="Helical" evidence="5">
    <location>
        <begin position="156"/>
        <end position="176"/>
    </location>
</feature>
<dbReference type="EMBL" id="JAHHGM010000016">
    <property type="protein sequence ID" value="MBT2990384.1"/>
    <property type="molecule type" value="Genomic_DNA"/>
</dbReference>
<proteinExistence type="predicted"/>
<feature type="transmembrane region" description="Helical" evidence="5">
    <location>
        <begin position="63"/>
        <end position="85"/>
    </location>
</feature>
<sequence length="303" mass="32710">MINLITRLFPLWAILFSLIAYGIPELFVDLKPAIVPLLGIVMFGMGMTLTWHNFTAVLKRPGIIGLGVLMQYLVMPMAAWLIAMLLELPPYLMAGLVLVGACPGGTASNVVCYLARGDVALSITLTTASTLLAIVATPLLTWLYVGQKVPVPVISMLWSIFKIVLMPVALGVLVNTFFGRRLYGLKHLFPLVSVLAIVVIIAIIVALNRENLTTMGMSVALAVVLHNLLGLAGGYWLPRALGWEEPICRTLAIEIGMQNSGLGVALAVKYFSAAAALPGALFSIWHNLTGSMLAGYWSRRNPQ</sequence>
<feature type="transmembrane region" description="Helical" evidence="5">
    <location>
        <begin position="119"/>
        <end position="144"/>
    </location>
</feature>
<dbReference type="Proteomes" id="UP000770889">
    <property type="component" value="Unassembled WGS sequence"/>
</dbReference>
<dbReference type="PANTHER" id="PTHR10361">
    <property type="entry name" value="SODIUM-BILE ACID COTRANSPORTER"/>
    <property type="match status" value="1"/>
</dbReference>
<dbReference type="GO" id="GO:0016020">
    <property type="term" value="C:membrane"/>
    <property type="evidence" value="ECO:0007669"/>
    <property type="project" value="UniProtKB-SubCell"/>
</dbReference>
<protein>
    <submittedName>
        <fullName evidence="6">Bile acid:sodium symporter family protein</fullName>
    </submittedName>
</protein>
<feature type="transmembrane region" description="Helical" evidence="5">
    <location>
        <begin position="32"/>
        <end position="51"/>
    </location>
</feature>
<feature type="transmembrane region" description="Helical" evidence="5">
    <location>
        <begin position="219"/>
        <end position="237"/>
    </location>
</feature>
<organism evidence="6 7">
    <name type="scientific">Candidatus Thiodiazotropha taylori</name>
    <dbReference type="NCBI Taxonomy" id="2792791"/>
    <lineage>
        <taxon>Bacteria</taxon>
        <taxon>Pseudomonadati</taxon>
        <taxon>Pseudomonadota</taxon>
        <taxon>Gammaproteobacteria</taxon>
        <taxon>Chromatiales</taxon>
        <taxon>Sedimenticolaceae</taxon>
        <taxon>Candidatus Thiodiazotropha</taxon>
    </lineage>
</organism>
<keyword evidence="4 5" id="KW-0472">Membrane</keyword>
<reference evidence="6 7" key="1">
    <citation type="submission" date="2021-05" db="EMBL/GenBank/DDBJ databases">
        <title>Genetic and Functional Diversity in Clade A Lucinid endosymbionts from the Bahamas.</title>
        <authorList>
            <person name="Giani N.M."/>
            <person name="Engel A.S."/>
            <person name="Campbell B.J."/>
        </authorList>
    </citation>
    <scope>NUCLEOTIDE SEQUENCE [LARGE SCALE GENOMIC DNA]</scope>
    <source>
        <strain evidence="6">LUC16012Gg_MoonRockCtena</strain>
    </source>
</reference>
<dbReference type="InterPro" id="IPR002657">
    <property type="entry name" value="BilAc:Na_symport/Acr3"/>
</dbReference>
<evidence type="ECO:0000313" key="7">
    <source>
        <dbReference type="Proteomes" id="UP000770889"/>
    </source>
</evidence>
<feature type="transmembrane region" description="Helical" evidence="5">
    <location>
        <begin position="91"/>
        <end position="112"/>
    </location>
</feature>
<dbReference type="AlphaFoldDB" id="A0A944MCY5"/>
<gene>
    <name evidence="6" type="ORF">KME65_15620</name>
</gene>
<dbReference type="PANTHER" id="PTHR10361:SF28">
    <property type="entry name" value="P3 PROTEIN-RELATED"/>
    <property type="match status" value="1"/>
</dbReference>
<feature type="transmembrane region" description="Helical" evidence="5">
    <location>
        <begin position="188"/>
        <end position="207"/>
    </location>
</feature>
<dbReference type="Pfam" id="PF01758">
    <property type="entry name" value="SBF"/>
    <property type="match status" value="1"/>
</dbReference>
<evidence type="ECO:0000256" key="2">
    <source>
        <dbReference type="ARBA" id="ARBA00022692"/>
    </source>
</evidence>
<dbReference type="Gene3D" id="1.20.1530.20">
    <property type="match status" value="1"/>
</dbReference>